<reference evidence="1" key="2">
    <citation type="submission" date="2020-09" db="EMBL/GenBank/DDBJ databases">
        <authorList>
            <person name="Sun Q."/>
            <person name="Kim S."/>
        </authorList>
    </citation>
    <scope>NUCLEOTIDE SEQUENCE</scope>
    <source>
        <strain evidence="1">KCTC 12870</strain>
    </source>
</reference>
<evidence type="ECO:0000313" key="1">
    <source>
        <dbReference type="EMBL" id="GHB96728.1"/>
    </source>
</evidence>
<dbReference type="AlphaFoldDB" id="A0A8J3DAV3"/>
<proteinExistence type="predicted"/>
<gene>
    <name evidence="1" type="ORF">GCM10007047_10810</name>
</gene>
<comment type="caution">
    <text evidence="1">The sequence shown here is derived from an EMBL/GenBank/DDBJ whole genome shotgun (WGS) entry which is preliminary data.</text>
</comment>
<protein>
    <submittedName>
        <fullName evidence="1">Uncharacterized protein</fullName>
    </submittedName>
</protein>
<accession>A0A8J3DAV3</accession>
<dbReference type="EMBL" id="BMXG01000005">
    <property type="protein sequence ID" value="GHB96728.1"/>
    <property type="molecule type" value="Genomic_DNA"/>
</dbReference>
<keyword evidence="2" id="KW-1185">Reference proteome</keyword>
<name>A0A8J3DAV3_9BACT</name>
<sequence length="93" mass="10425">MGHSGFCSFIDDFFTNISCDQKTHSGLIFDGNSMQGFVEVLMYSTDLETWFAADATFEDDLVLVDYYLRTALVPYPALTDNGRFFVQLGIAAE</sequence>
<reference evidence="1" key="1">
    <citation type="journal article" date="2014" name="Int. J. Syst. Evol. Microbiol.">
        <title>Complete genome sequence of Corynebacterium casei LMG S-19264T (=DSM 44701T), isolated from a smear-ripened cheese.</title>
        <authorList>
            <consortium name="US DOE Joint Genome Institute (JGI-PGF)"/>
            <person name="Walter F."/>
            <person name="Albersmeier A."/>
            <person name="Kalinowski J."/>
            <person name="Ruckert C."/>
        </authorList>
    </citation>
    <scope>NUCLEOTIDE SEQUENCE</scope>
    <source>
        <strain evidence="1">KCTC 12870</strain>
    </source>
</reference>
<dbReference type="Proteomes" id="UP000642829">
    <property type="component" value="Unassembled WGS sequence"/>
</dbReference>
<evidence type="ECO:0000313" key="2">
    <source>
        <dbReference type="Proteomes" id="UP000642829"/>
    </source>
</evidence>
<organism evidence="1 2">
    <name type="scientific">Cerasicoccus arenae</name>
    <dbReference type="NCBI Taxonomy" id="424488"/>
    <lineage>
        <taxon>Bacteria</taxon>
        <taxon>Pseudomonadati</taxon>
        <taxon>Verrucomicrobiota</taxon>
        <taxon>Opitutia</taxon>
        <taxon>Puniceicoccales</taxon>
        <taxon>Cerasicoccaceae</taxon>
        <taxon>Cerasicoccus</taxon>
    </lineage>
</organism>